<sequence>MRSLVLSALHLLTIIPASYGQVNLQHEQIKPYLIDFLKRVASSSASCDLFKDFLAKDPSNENKKKMMLGFCDSDIDFSKPISFSEMSTHHFEGANYVCGIISGRTKINQKIGARFISAEPYHLILNVKYSRRPIAYTTDDKYLVYEYQLQVKSFNELNKKYCQ</sequence>
<evidence type="ECO:0000313" key="2">
    <source>
        <dbReference type="Proteomes" id="UP000031883"/>
    </source>
</evidence>
<accession>A0ABM5SNF6</accession>
<dbReference type="Proteomes" id="UP000031883">
    <property type="component" value="Chromosome"/>
</dbReference>
<proteinExistence type="predicted"/>
<organism evidence="1 2">
    <name type="scientific">Yersinia rochesterensis</name>
    <dbReference type="NCBI Taxonomy" id="1604335"/>
    <lineage>
        <taxon>Bacteria</taxon>
        <taxon>Pseudomonadati</taxon>
        <taxon>Pseudomonadota</taxon>
        <taxon>Gammaproteobacteria</taxon>
        <taxon>Enterobacterales</taxon>
        <taxon>Yersiniaceae</taxon>
        <taxon>Yersinia</taxon>
    </lineage>
</organism>
<reference evidence="1 2" key="1">
    <citation type="journal article" date="2015" name="Genome Announc.">
        <title>Thirty-Two Complete Genome Assemblies of Nine Yersinia Species, Including Y. pestis, Y. pseudotuberculosis, and Y. enterocolitica.</title>
        <authorList>
            <person name="Johnson S.L."/>
            <person name="Daligault H.E."/>
            <person name="Davenport K.W."/>
            <person name="Jaissle J."/>
            <person name="Frey K.G."/>
            <person name="Ladner J.T."/>
            <person name="Broomall S.M."/>
            <person name="Bishop-Lilly K.A."/>
            <person name="Bruce D.C."/>
            <person name="Coyne S.R."/>
            <person name="Gibbons H.S."/>
            <person name="Lo C.C."/>
            <person name="Munk A.C."/>
            <person name="Rosenzweig C.N."/>
            <person name="Koroleva G.I."/>
            <person name="Palacios G.F."/>
            <person name="Redden C.L."/>
            <person name="Xu Y."/>
            <person name="Minogue T.D."/>
            <person name="Chain P.S."/>
        </authorList>
    </citation>
    <scope>NUCLEOTIDE SEQUENCE [LARGE SCALE GENOMIC DNA]</scope>
    <source>
        <strain evidence="1 2">Y231</strain>
    </source>
</reference>
<dbReference type="EMBL" id="CP009997">
    <property type="protein sequence ID" value="AJJ36035.1"/>
    <property type="molecule type" value="Genomic_DNA"/>
</dbReference>
<evidence type="ECO:0000313" key="1">
    <source>
        <dbReference type="EMBL" id="AJJ36035.1"/>
    </source>
</evidence>
<protein>
    <submittedName>
        <fullName evidence="1">Uncharacterized protein</fullName>
    </submittedName>
</protein>
<keyword evidence="2" id="KW-1185">Reference proteome</keyword>
<name>A0ABM5SNF6_9GAMM</name>
<gene>
    <name evidence="1" type="ORF">CH54_2086</name>
</gene>
<dbReference type="RefSeq" id="WP_050111686.1">
    <property type="nucleotide sequence ID" value="NZ_CP009997.1"/>
</dbReference>